<dbReference type="InterPro" id="IPR045851">
    <property type="entry name" value="AMP-bd_C_sf"/>
</dbReference>
<dbReference type="GO" id="GO:0016746">
    <property type="term" value="F:acyltransferase activity"/>
    <property type="evidence" value="ECO:0007669"/>
    <property type="project" value="UniProtKB-KW"/>
</dbReference>
<feature type="transmembrane region" description="Helical" evidence="6">
    <location>
        <begin position="170"/>
        <end position="191"/>
    </location>
</feature>
<comment type="caution">
    <text evidence="8">The sequence shown here is derived from an EMBL/GenBank/DDBJ whole genome shotgun (WGS) entry which is preliminary data.</text>
</comment>
<evidence type="ECO:0000256" key="4">
    <source>
        <dbReference type="ARBA" id="ARBA00022989"/>
    </source>
</evidence>
<evidence type="ECO:0000313" key="9">
    <source>
        <dbReference type="Proteomes" id="UP000245137"/>
    </source>
</evidence>
<dbReference type="InterPro" id="IPR002123">
    <property type="entry name" value="Plipid/glycerol_acylTrfase"/>
</dbReference>
<keyword evidence="4 6" id="KW-1133">Transmembrane helix</keyword>
<feature type="transmembrane region" description="Helical" evidence="6">
    <location>
        <begin position="368"/>
        <end position="388"/>
    </location>
</feature>
<gene>
    <name evidence="8" type="ORF">C5689_16040</name>
</gene>
<dbReference type="CDD" id="cd07989">
    <property type="entry name" value="LPLAT_AGPAT-like"/>
    <property type="match status" value="1"/>
</dbReference>
<feature type="transmembrane region" description="Helical" evidence="6">
    <location>
        <begin position="257"/>
        <end position="281"/>
    </location>
</feature>
<dbReference type="InterPro" id="IPR020845">
    <property type="entry name" value="AMP-binding_CS"/>
</dbReference>
<dbReference type="EC" id="6.2.1.20" evidence="8"/>
<evidence type="ECO:0000256" key="6">
    <source>
        <dbReference type="SAM" id="Phobius"/>
    </source>
</evidence>
<dbReference type="PANTHER" id="PTHR43201">
    <property type="entry name" value="ACYL-COA SYNTHETASE"/>
    <property type="match status" value="1"/>
</dbReference>
<dbReference type="PROSITE" id="PS00455">
    <property type="entry name" value="AMP_BINDING"/>
    <property type="match status" value="1"/>
</dbReference>
<feature type="transmembrane region" description="Helical" evidence="6">
    <location>
        <begin position="288"/>
        <end position="311"/>
    </location>
</feature>
<dbReference type="GO" id="GO:0008922">
    <property type="term" value="F:long-chain fatty acid [acyl-carrier-protein] ligase activity"/>
    <property type="evidence" value="ECO:0007669"/>
    <property type="project" value="UniProtKB-EC"/>
</dbReference>
<feature type="transmembrane region" description="Helical" evidence="6">
    <location>
        <begin position="331"/>
        <end position="356"/>
    </location>
</feature>
<dbReference type="GO" id="GO:0031956">
    <property type="term" value="F:medium-chain fatty acid-CoA ligase activity"/>
    <property type="evidence" value="ECO:0007669"/>
    <property type="project" value="TreeGrafter"/>
</dbReference>
<feature type="transmembrane region" description="Helical" evidence="6">
    <location>
        <begin position="91"/>
        <end position="121"/>
    </location>
</feature>
<dbReference type="GO" id="GO:0006631">
    <property type="term" value="P:fatty acid metabolic process"/>
    <property type="evidence" value="ECO:0007669"/>
    <property type="project" value="TreeGrafter"/>
</dbReference>
<dbReference type="Pfam" id="PF07690">
    <property type="entry name" value="MFS_1"/>
    <property type="match status" value="1"/>
</dbReference>
<comment type="similarity">
    <text evidence="1">Belongs to the ATP-dependent AMP-binding enzyme family.</text>
</comment>
<dbReference type="SMART" id="SM00563">
    <property type="entry name" value="PlsC"/>
    <property type="match status" value="1"/>
</dbReference>
<dbReference type="Proteomes" id="UP000245137">
    <property type="component" value="Unassembled WGS sequence"/>
</dbReference>
<feature type="transmembrane region" description="Helical" evidence="6">
    <location>
        <begin position="400"/>
        <end position="419"/>
    </location>
</feature>
<accession>A0A2U1SMP7</accession>
<dbReference type="SUPFAM" id="SSF69593">
    <property type="entry name" value="Glycerol-3-phosphate (1)-acyltransferase"/>
    <property type="match status" value="1"/>
</dbReference>
<keyword evidence="3 6" id="KW-0812">Transmembrane</keyword>
<name>A0A2U1SMP7_METSR</name>
<sequence length="1154" mass="123404">MSDHLLLTKRFAPLFWCQFFAAFNDNFLKNALVLLILFKIGGHEGESLVTLAGAIFIAPYFVLSALGGQIADKYDKALVARRLKFVEMGAALIAVAGFALSSVPVLFAALFSFGVLGALFGPVKYGILPDHLRQEELPAGNALVEGATFLAILTGTIAGGLAMHGGGEPLITTIGVMAAAAAAWGAARLIPSTERAAPDLRIDPNILRSTAVLLRELWKDTRLWRVGAVTSLFWLVGVIAMSLLAPLVTHVMHGSELVVTLFLAVFAIAIAVGSGLASFLLAGRIVLLPAAIGAAIIAGASLDLGWTLATLAPREATTPLEIAEFFELSGAWRVTIDLACLAIAGGLMIVPSFAALQAYAPPHERSRIIAAVNVLNAAFMAGGAFAVALLQSKGVSVPDLFLGIGVLMALAAIWIYKAVVVSPFRDALSIIFRAFYRLEVKGFGNFARAGKNPIIALNHVSFLDAAAILCVLPVDPVFAIDSTIATKWWVRPFLRYVRAIPLDPTRPLGTRTLVNAVRNGDPLVIFPEGRLTVTGSLMKVYDGAGLIAEKSGAWVVPVRIEGPEATMFSRLTREQARRRFFPKFTLTVLEPTRLEVDPALRGKARRIASGAALYEIMSDLVFRTSPIDRTLHQALVDAAREHGAGRVAIEDPIAGALTYKRIMIGAHVLGRKLQRISQTGEALGVMLPNSNAAGVTIFAVVGAGRVAAMVNFTAGAANIASSLKSAQATTLLTSRAFVEKGKLDALVAALDKEFRIVYLEDVRGEITRADKLSALLRHKRPLEKRSPDDPAAILFTSGSEGAPKGVVLSHKNLLANAAQAAARIDFGRTDKLFSVLPVFHCFGLNVGFILPIVSGVPVYFYPSPLHYKIVPELVYNANATVLLGTDTFLNGYARVAHSYDFRSLRYVIAGAEPVKQGTRDVYLEKFGIRILEGYGVTETAPALALNTPMFNRFGSVGRLLPGMELRLETVPGVAEGGRLFVRGPNVMLGYLLADNPGVLAPPAQGWHDTGDIVTVDAQGYIKIQGRAKRFAKIGGEMISLAAVETLAAELWPNSLSAAARELDPRKGERIVLVTQQKDATRPEFLAFAKSKGASELMVPAEFMIVDKLPLLGSGKLDFAGVATMVRDRNRYVLPSPRIPNGLGRIVGDAPAQNA</sequence>
<keyword evidence="8" id="KW-0012">Acyltransferase</keyword>
<dbReference type="Gene3D" id="3.40.50.12780">
    <property type="entry name" value="N-terminal domain of ligase-like"/>
    <property type="match status" value="1"/>
</dbReference>
<keyword evidence="9" id="KW-1185">Reference proteome</keyword>
<keyword evidence="2 8" id="KW-0436">Ligase</keyword>
<dbReference type="EMBL" id="PUIV01000034">
    <property type="protein sequence ID" value="PWB92866.1"/>
    <property type="molecule type" value="Genomic_DNA"/>
</dbReference>
<dbReference type="GO" id="GO:0022857">
    <property type="term" value="F:transmembrane transporter activity"/>
    <property type="evidence" value="ECO:0007669"/>
    <property type="project" value="InterPro"/>
</dbReference>
<feature type="domain" description="Phospholipid/glycerol acyltransferase" evidence="7">
    <location>
        <begin position="453"/>
        <end position="563"/>
    </location>
</feature>
<reference evidence="8 9" key="1">
    <citation type="journal article" date="2018" name="Appl. Microbiol. Biotechnol.">
        <title>Co-cultivation of the strictly anaerobic methanogen Methanosarcina barkeri with aerobic methanotrophs in an oxygen-limited membrane bioreactor.</title>
        <authorList>
            <person name="In 't Zandt M.H."/>
            <person name="van den Bosch T.J.M."/>
            <person name="Rijkers R."/>
            <person name="van Kessel M.A.H.J."/>
            <person name="Jetten M.S.M."/>
            <person name="Welte C.U."/>
        </authorList>
    </citation>
    <scope>NUCLEOTIDE SEQUENCE [LARGE SCALE GENOMIC DNA]</scope>
    <source>
        <strain evidence="8 9">DSM 17706</strain>
    </source>
</reference>
<dbReference type="AlphaFoldDB" id="A0A2U1SMP7"/>
<dbReference type="SUPFAM" id="SSF103473">
    <property type="entry name" value="MFS general substrate transporter"/>
    <property type="match status" value="1"/>
</dbReference>
<evidence type="ECO:0000259" key="7">
    <source>
        <dbReference type="SMART" id="SM00563"/>
    </source>
</evidence>
<dbReference type="Pfam" id="PF00501">
    <property type="entry name" value="AMP-binding"/>
    <property type="match status" value="1"/>
</dbReference>
<dbReference type="Gene3D" id="1.20.1250.20">
    <property type="entry name" value="MFS general substrate transporter like domains"/>
    <property type="match status" value="1"/>
</dbReference>
<dbReference type="PANTHER" id="PTHR43201:SF5">
    <property type="entry name" value="MEDIUM-CHAIN ACYL-COA LIGASE ACSF2, MITOCHONDRIAL"/>
    <property type="match status" value="1"/>
</dbReference>
<dbReference type="Gene3D" id="3.30.300.30">
    <property type="match status" value="1"/>
</dbReference>
<keyword evidence="5 6" id="KW-0472">Membrane</keyword>
<protein>
    <submittedName>
        <fullName evidence="8">Acyl-[ACP]--phospholipid O-acyltransferase</fullName>
        <ecNumber evidence="8">6.2.1.20</ecNumber>
    </submittedName>
</protein>
<evidence type="ECO:0000256" key="1">
    <source>
        <dbReference type="ARBA" id="ARBA00006432"/>
    </source>
</evidence>
<dbReference type="InterPro" id="IPR036259">
    <property type="entry name" value="MFS_trans_sf"/>
</dbReference>
<organism evidence="8 9">
    <name type="scientific">Methylosinus sporium</name>
    <dbReference type="NCBI Taxonomy" id="428"/>
    <lineage>
        <taxon>Bacteria</taxon>
        <taxon>Pseudomonadati</taxon>
        <taxon>Pseudomonadota</taxon>
        <taxon>Alphaproteobacteria</taxon>
        <taxon>Hyphomicrobiales</taxon>
        <taxon>Methylocystaceae</taxon>
        <taxon>Methylosinus</taxon>
    </lineage>
</organism>
<dbReference type="Pfam" id="PF01553">
    <property type="entry name" value="Acyltransferase"/>
    <property type="match status" value="1"/>
</dbReference>
<evidence type="ECO:0000313" key="8">
    <source>
        <dbReference type="EMBL" id="PWB92866.1"/>
    </source>
</evidence>
<evidence type="ECO:0000256" key="2">
    <source>
        <dbReference type="ARBA" id="ARBA00022598"/>
    </source>
</evidence>
<dbReference type="InterPro" id="IPR000873">
    <property type="entry name" value="AMP-dep_synth/lig_dom"/>
</dbReference>
<keyword evidence="8" id="KW-0808">Transferase</keyword>
<feature type="transmembrane region" description="Helical" evidence="6">
    <location>
        <begin position="49"/>
        <end position="71"/>
    </location>
</feature>
<evidence type="ECO:0000256" key="3">
    <source>
        <dbReference type="ARBA" id="ARBA00022692"/>
    </source>
</evidence>
<feature type="transmembrane region" description="Helical" evidence="6">
    <location>
        <begin position="832"/>
        <end position="853"/>
    </location>
</feature>
<dbReference type="NCBIfam" id="NF005291">
    <property type="entry name" value="PRK06814.1"/>
    <property type="match status" value="1"/>
</dbReference>
<feature type="transmembrane region" description="Helical" evidence="6">
    <location>
        <begin position="223"/>
        <end position="245"/>
    </location>
</feature>
<evidence type="ECO:0000256" key="5">
    <source>
        <dbReference type="ARBA" id="ARBA00023136"/>
    </source>
</evidence>
<dbReference type="OrthoDB" id="9803968at2"/>
<dbReference type="CDD" id="cd06173">
    <property type="entry name" value="MFS_MefA_like"/>
    <property type="match status" value="1"/>
</dbReference>
<proteinExistence type="inferred from homology"/>
<dbReference type="InterPro" id="IPR042099">
    <property type="entry name" value="ANL_N_sf"/>
</dbReference>
<dbReference type="InterPro" id="IPR011701">
    <property type="entry name" value="MFS"/>
</dbReference>
<dbReference type="RefSeq" id="WP_108918262.1">
    <property type="nucleotide sequence ID" value="NZ_BGJY01000013.1"/>
</dbReference>
<dbReference type="SUPFAM" id="SSF56801">
    <property type="entry name" value="Acetyl-CoA synthetase-like"/>
    <property type="match status" value="1"/>
</dbReference>